<dbReference type="Proteomes" id="UP000268162">
    <property type="component" value="Unassembled WGS sequence"/>
</dbReference>
<dbReference type="InterPro" id="IPR012981">
    <property type="entry name" value="PIH1_N"/>
</dbReference>
<reference evidence="4" key="1">
    <citation type="journal article" date="2018" name="Nat. Microbiol.">
        <title>Leveraging single-cell genomics to expand the fungal tree of life.</title>
        <authorList>
            <person name="Ahrendt S.R."/>
            <person name="Quandt C.A."/>
            <person name="Ciobanu D."/>
            <person name="Clum A."/>
            <person name="Salamov A."/>
            <person name="Andreopoulos B."/>
            <person name="Cheng J.F."/>
            <person name="Woyke T."/>
            <person name="Pelin A."/>
            <person name="Henrissat B."/>
            <person name="Reynolds N.K."/>
            <person name="Benny G.L."/>
            <person name="Smith M.E."/>
            <person name="James T.Y."/>
            <person name="Grigoriev I.V."/>
        </authorList>
    </citation>
    <scope>NUCLEOTIDE SEQUENCE [LARGE SCALE GENOMIC DNA]</scope>
    <source>
        <strain evidence="4">RSA 468</strain>
    </source>
</reference>
<protein>
    <submittedName>
        <fullName evidence="3">Pre-RNA processing PIH1/Nop17-domain-containing protein</fullName>
    </submittedName>
</protein>
<evidence type="ECO:0000256" key="1">
    <source>
        <dbReference type="ARBA" id="ARBA00008511"/>
    </source>
</evidence>
<dbReference type="STRING" id="215637.A0A4P9ZRG3"/>
<dbReference type="EMBL" id="ML002795">
    <property type="protein sequence ID" value="RKP35758.1"/>
    <property type="molecule type" value="Genomic_DNA"/>
</dbReference>
<dbReference type="AlphaFoldDB" id="A0A4P9ZRG3"/>
<dbReference type="GO" id="GO:0005737">
    <property type="term" value="C:cytoplasm"/>
    <property type="evidence" value="ECO:0007669"/>
    <property type="project" value="TreeGrafter"/>
</dbReference>
<accession>A0A4P9ZRG3</accession>
<dbReference type="GO" id="GO:0006364">
    <property type="term" value="P:rRNA processing"/>
    <property type="evidence" value="ECO:0007669"/>
    <property type="project" value="TreeGrafter"/>
</dbReference>
<keyword evidence="4" id="KW-1185">Reference proteome</keyword>
<comment type="similarity">
    <text evidence="1">Belongs to the PIH1 family.</text>
</comment>
<evidence type="ECO:0000259" key="2">
    <source>
        <dbReference type="Pfam" id="PF08190"/>
    </source>
</evidence>
<organism evidence="3 4">
    <name type="scientific">Dimargaris cristalligena</name>
    <dbReference type="NCBI Taxonomy" id="215637"/>
    <lineage>
        <taxon>Eukaryota</taxon>
        <taxon>Fungi</taxon>
        <taxon>Fungi incertae sedis</taxon>
        <taxon>Zoopagomycota</taxon>
        <taxon>Kickxellomycotina</taxon>
        <taxon>Dimargaritomycetes</taxon>
        <taxon>Dimargaritales</taxon>
        <taxon>Dimargaritaceae</taxon>
        <taxon>Dimargaris</taxon>
    </lineage>
</organism>
<dbReference type="InterPro" id="IPR050734">
    <property type="entry name" value="PIH1/Kintoun_subfamily"/>
</dbReference>
<dbReference type="PANTHER" id="PTHR22997">
    <property type="entry name" value="PIH1 DOMAIN-CONTAINING PROTEIN 1"/>
    <property type="match status" value="1"/>
</dbReference>
<evidence type="ECO:0000313" key="3">
    <source>
        <dbReference type="EMBL" id="RKP35758.1"/>
    </source>
</evidence>
<dbReference type="PANTHER" id="PTHR22997:SF0">
    <property type="entry name" value="PIH1 DOMAIN-CONTAINING PROTEIN 1"/>
    <property type="match status" value="1"/>
</dbReference>
<gene>
    <name evidence="3" type="ORF">BJ085DRAFT_35419</name>
</gene>
<name>A0A4P9ZRG3_9FUNG</name>
<dbReference type="GO" id="GO:0097255">
    <property type="term" value="C:R2TP complex"/>
    <property type="evidence" value="ECO:0007669"/>
    <property type="project" value="TreeGrafter"/>
</dbReference>
<proteinExistence type="inferred from homology"/>
<evidence type="ECO:0000313" key="4">
    <source>
        <dbReference type="Proteomes" id="UP000268162"/>
    </source>
</evidence>
<dbReference type="GO" id="GO:0000492">
    <property type="term" value="P:box C/D snoRNP assembly"/>
    <property type="evidence" value="ECO:0007669"/>
    <property type="project" value="TreeGrafter"/>
</dbReference>
<sequence>MATPSISNVLTGFMGKAALPKSDSAPAAMTSIQPQPGFAFTTTNQHEVILPPTVTSARTIAGSSGADIYEPGRAQVKFAKGLPVWVNVCASDALPPPPTNSESEIQKALRADSTTVYQIPLFLGPPVETTDEQDKRPIVILDAIIHPNPLARSMHDFDFRLYLIELCIEWVEDRTQMQLSRGKLDTSLALPEYF</sequence>
<feature type="domain" description="PIH1 N-terminal" evidence="2">
    <location>
        <begin position="83"/>
        <end position="184"/>
    </location>
</feature>
<dbReference type="GO" id="GO:1990904">
    <property type="term" value="C:ribonucleoprotein complex"/>
    <property type="evidence" value="ECO:0007669"/>
    <property type="project" value="TreeGrafter"/>
</dbReference>
<dbReference type="Pfam" id="PF08190">
    <property type="entry name" value="PIH1"/>
    <property type="match status" value="1"/>
</dbReference>